<dbReference type="InterPro" id="IPR032675">
    <property type="entry name" value="LRR_dom_sf"/>
</dbReference>
<feature type="region of interest" description="Disordered" evidence="1">
    <location>
        <begin position="485"/>
        <end position="529"/>
    </location>
</feature>
<sequence length="664" mass="74504">MSLLHLPAELVVSIVAHLAQEKETLCSLARTCHLLQNECEKHIYTTINLLSTDDLRDIIDAFDARPERIASVQNLHIAYSYHAGLQATLQERMHFNAYLHKMKALRSWYVESPFDNFRWNENGGHEWVEQDMEEFCTALHKSCSPMANPQQPIGLSKLEKLVIHSHGPTTDFWRLGGFHCLFRHSTLRSLHASCFILPSDLPELEGCGPTPLTELTLDECILNPKSLGRILRTPKSLKHLTLGENVYNINGATGPSQNLTLKPLEAMEALAAVSHSLESLTHNDPQRRHCSDIYRSNPVKGDGLRNFHQLKFLDIDPCSFLHQWTSSHAQAPPNLETLRIHFPLIDEHDLHSDHSVDSFEELPPLEPYTRISSLKSLEIVQGAFPVTHKLNAQFICERELLCERHAYAYKLFKHGINLKVYVEPIWRMGLIPPYLHGEQKPTVLCIYDAAEVGFHRHIVDEVLPPPSLMGGIDLFLASDDASDVTNAGSVQSLDSPRSNTPTQEQTASPAPKTSTPSTEPPPETDQLNQADIISIRNKVQRLLDADLDRVASESDDSESDDRISMSSEFGDEGGVVFGFHMSAPHTEDSEWMGDIMNMEDWHDDMEAEFMAGTFMPTDDELIEEVDDWHDSEEWFPPPGMVAGPPSAEAAAVALAIEMGMMTLT</sequence>
<keyword evidence="3" id="KW-1185">Reference proteome</keyword>
<dbReference type="OrthoDB" id="2522477at2759"/>
<feature type="compositionally biased region" description="Polar residues" evidence="1">
    <location>
        <begin position="485"/>
        <end position="505"/>
    </location>
</feature>
<name>A0A9W4U8G2_9PLEO</name>
<reference evidence="2" key="1">
    <citation type="submission" date="2023-01" db="EMBL/GenBank/DDBJ databases">
        <authorList>
            <person name="Van Ghelder C."/>
            <person name="Rancurel C."/>
        </authorList>
    </citation>
    <scope>NUCLEOTIDE SEQUENCE</scope>
    <source>
        <strain evidence="2">CNCM I-4278</strain>
    </source>
</reference>
<evidence type="ECO:0000256" key="1">
    <source>
        <dbReference type="SAM" id="MobiDB-lite"/>
    </source>
</evidence>
<feature type="compositionally biased region" description="Low complexity" evidence="1">
    <location>
        <begin position="506"/>
        <end position="517"/>
    </location>
</feature>
<dbReference type="SUPFAM" id="SSF52058">
    <property type="entry name" value="L domain-like"/>
    <property type="match status" value="1"/>
</dbReference>
<proteinExistence type="predicted"/>
<accession>A0A9W4U8G2</accession>
<protein>
    <recommendedName>
        <fullName evidence="4">F-box domain-containing protein</fullName>
    </recommendedName>
</protein>
<comment type="caution">
    <text evidence="2">The sequence shown here is derived from an EMBL/GenBank/DDBJ whole genome shotgun (WGS) entry which is preliminary data.</text>
</comment>
<dbReference type="Gene3D" id="3.80.10.10">
    <property type="entry name" value="Ribonuclease Inhibitor"/>
    <property type="match status" value="1"/>
</dbReference>
<gene>
    <name evidence="2" type="ORF">PDIGIT_LOCUS2603</name>
</gene>
<evidence type="ECO:0000313" key="2">
    <source>
        <dbReference type="EMBL" id="CAI6294813.1"/>
    </source>
</evidence>
<dbReference type="AlphaFoldDB" id="A0A9W4U8G2"/>
<evidence type="ECO:0008006" key="4">
    <source>
        <dbReference type="Google" id="ProtNLM"/>
    </source>
</evidence>
<dbReference type="Proteomes" id="UP001152607">
    <property type="component" value="Unassembled WGS sequence"/>
</dbReference>
<evidence type="ECO:0000313" key="3">
    <source>
        <dbReference type="Proteomes" id="UP001152607"/>
    </source>
</evidence>
<dbReference type="EMBL" id="CAOQHR010000002">
    <property type="protein sequence ID" value="CAI6294813.1"/>
    <property type="molecule type" value="Genomic_DNA"/>
</dbReference>
<organism evidence="2 3">
    <name type="scientific">Periconia digitata</name>
    <dbReference type="NCBI Taxonomy" id="1303443"/>
    <lineage>
        <taxon>Eukaryota</taxon>
        <taxon>Fungi</taxon>
        <taxon>Dikarya</taxon>
        <taxon>Ascomycota</taxon>
        <taxon>Pezizomycotina</taxon>
        <taxon>Dothideomycetes</taxon>
        <taxon>Pleosporomycetidae</taxon>
        <taxon>Pleosporales</taxon>
        <taxon>Massarineae</taxon>
        <taxon>Periconiaceae</taxon>
        <taxon>Periconia</taxon>
    </lineage>
</organism>